<dbReference type="eggNOG" id="COG0438">
    <property type="taxonomic scope" value="Bacteria"/>
</dbReference>
<dbReference type="SUPFAM" id="SSF53756">
    <property type="entry name" value="UDP-Glycosyltransferase/glycogen phosphorylase"/>
    <property type="match status" value="1"/>
</dbReference>
<dbReference type="KEGG" id="glo:Glov_1534"/>
<evidence type="ECO:0000313" key="2">
    <source>
        <dbReference type="EMBL" id="ACD95250.1"/>
    </source>
</evidence>
<dbReference type="HOGENOM" id="CLU_009583_34_0_7"/>
<dbReference type="Pfam" id="PF00534">
    <property type="entry name" value="Glycos_transf_1"/>
    <property type="match status" value="1"/>
</dbReference>
<feature type="domain" description="Glycosyl transferase family 1" evidence="1">
    <location>
        <begin position="204"/>
        <end position="329"/>
    </location>
</feature>
<dbReference type="STRING" id="398767.Glov_1534"/>
<dbReference type="EMBL" id="CP001089">
    <property type="protein sequence ID" value="ACD95250.1"/>
    <property type="molecule type" value="Genomic_DNA"/>
</dbReference>
<gene>
    <name evidence="2" type="ordered locus">Glov_1534</name>
</gene>
<keyword evidence="3" id="KW-1185">Reference proteome</keyword>
<reference evidence="2 3" key="1">
    <citation type="submission" date="2008-05" db="EMBL/GenBank/DDBJ databases">
        <title>Complete sequence of chromosome of Geobacter lovleyi SZ.</title>
        <authorList>
            <consortium name="US DOE Joint Genome Institute"/>
            <person name="Lucas S."/>
            <person name="Copeland A."/>
            <person name="Lapidus A."/>
            <person name="Glavina del Rio T."/>
            <person name="Dalin E."/>
            <person name="Tice H."/>
            <person name="Bruce D."/>
            <person name="Goodwin L."/>
            <person name="Pitluck S."/>
            <person name="Chertkov O."/>
            <person name="Meincke L."/>
            <person name="Brettin T."/>
            <person name="Detter J.C."/>
            <person name="Han C."/>
            <person name="Tapia R."/>
            <person name="Kuske C.R."/>
            <person name="Schmutz J."/>
            <person name="Larimer F."/>
            <person name="Land M."/>
            <person name="Hauser L."/>
            <person name="Kyrpides N."/>
            <person name="Mikhailova N."/>
            <person name="Sung Y."/>
            <person name="Fletcher K.E."/>
            <person name="Ritalahti K.M."/>
            <person name="Loeffler F.E."/>
            <person name="Richardson P."/>
        </authorList>
    </citation>
    <scope>NUCLEOTIDE SEQUENCE [LARGE SCALE GENOMIC DNA]</scope>
    <source>
        <strain evidence="3">ATCC BAA-1151 / DSM 17278 / SZ</strain>
    </source>
</reference>
<dbReference type="GO" id="GO:0016757">
    <property type="term" value="F:glycosyltransferase activity"/>
    <property type="evidence" value="ECO:0007669"/>
    <property type="project" value="InterPro"/>
</dbReference>
<dbReference type="CDD" id="cd03809">
    <property type="entry name" value="GT4_MtfB-like"/>
    <property type="match status" value="1"/>
</dbReference>
<dbReference type="CAZy" id="GT4">
    <property type="family name" value="Glycosyltransferase Family 4"/>
</dbReference>
<proteinExistence type="predicted"/>
<protein>
    <submittedName>
        <fullName evidence="2">Glycosyl transferase group 1</fullName>
    </submittedName>
</protein>
<name>B3E8Y2_TRIL1</name>
<keyword evidence="2" id="KW-0808">Transferase</keyword>
<dbReference type="Proteomes" id="UP000002420">
    <property type="component" value="Chromosome"/>
</dbReference>
<dbReference type="RefSeq" id="WP_012469592.1">
    <property type="nucleotide sequence ID" value="NC_010814.1"/>
</dbReference>
<sequence length="388" mass="43663">MKNALPFLIDVSRLVGRLMKGRLPTGVDRVALAYVRQYGDRSRAFVREGRFHIVLNEKLSYSLFHLLLAPPDDFKAQAWRLIAQGAAAGIRQRDLSGSVFLNIGHSGLEYHRYPDLLKKMKVKPVFLVHDLIPITHPEYCRTGEGERHRVRMKTVLELAQGVITNSRATLDELARFADVLGMQLPPAQPAFLAPPAFTNFGLPRPVARPYFVVLGTIEPRKNHLLVLQVWKRLVEQWGDQAPLLVLIGQRGWECENVVDLLERCEALKSHIIERASCSDAELVTWLQHAQALLFPSFTEGFGLPLVEALACGTPVIASNLQVFAEIAGDLPDYCDPLDALGWLELVADYSSPGSQKRTAQLQRITNYKPPTWQEHFNKVELLLRQIVS</sequence>
<evidence type="ECO:0000313" key="3">
    <source>
        <dbReference type="Proteomes" id="UP000002420"/>
    </source>
</evidence>
<dbReference type="Gene3D" id="3.40.50.2000">
    <property type="entry name" value="Glycogen Phosphorylase B"/>
    <property type="match status" value="1"/>
</dbReference>
<accession>B3E8Y2</accession>
<dbReference type="PANTHER" id="PTHR46401:SF9">
    <property type="entry name" value="MANNOSYLTRANSFERASE A"/>
    <property type="match status" value="1"/>
</dbReference>
<dbReference type="PANTHER" id="PTHR46401">
    <property type="entry name" value="GLYCOSYLTRANSFERASE WBBK-RELATED"/>
    <property type="match status" value="1"/>
</dbReference>
<evidence type="ECO:0000259" key="1">
    <source>
        <dbReference type="Pfam" id="PF00534"/>
    </source>
</evidence>
<dbReference type="AlphaFoldDB" id="B3E8Y2"/>
<dbReference type="OrthoDB" id="9767517at2"/>
<dbReference type="InterPro" id="IPR001296">
    <property type="entry name" value="Glyco_trans_1"/>
</dbReference>
<organism evidence="2 3">
    <name type="scientific">Trichlorobacter lovleyi (strain ATCC BAA-1151 / DSM 17278 / SZ)</name>
    <name type="common">Geobacter lovleyi</name>
    <dbReference type="NCBI Taxonomy" id="398767"/>
    <lineage>
        <taxon>Bacteria</taxon>
        <taxon>Pseudomonadati</taxon>
        <taxon>Thermodesulfobacteriota</taxon>
        <taxon>Desulfuromonadia</taxon>
        <taxon>Geobacterales</taxon>
        <taxon>Geobacteraceae</taxon>
        <taxon>Trichlorobacter</taxon>
    </lineage>
</organism>